<evidence type="ECO:0000259" key="1">
    <source>
        <dbReference type="PROSITE" id="PS50011"/>
    </source>
</evidence>
<dbReference type="PROSITE" id="PS00108">
    <property type="entry name" value="PROTEIN_KINASE_ST"/>
    <property type="match status" value="1"/>
</dbReference>
<dbReference type="SMART" id="SM00220">
    <property type="entry name" value="S_TKc"/>
    <property type="match status" value="2"/>
</dbReference>
<dbReference type="SUPFAM" id="SSF56112">
    <property type="entry name" value="Protein kinase-like (PK-like)"/>
    <property type="match status" value="2"/>
</dbReference>
<accession>A0A8S1J5Z1</accession>
<feature type="domain" description="Protein kinase" evidence="1">
    <location>
        <begin position="366"/>
        <end position="647"/>
    </location>
</feature>
<dbReference type="PROSITE" id="PS50011">
    <property type="entry name" value="PROTEIN_KINASE_DOM"/>
    <property type="match status" value="2"/>
</dbReference>
<reference evidence="2" key="1">
    <citation type="submission" date="2020-12" db="EMBL/GenBank/DDBJ databases">
        <authorList>
            <person name="Iha C."/>
        </authorList>
    </citation>
    <scope>NUCLEOTIDE SEQUENCE</scope>
</reference>
<dbReference type="Gene3D" id="3.30.200.20">
    <property type="entry name" value="Phosphorylase Kinase, domain 1"/>
    <property type="match status" value="1"/>
</dbReference>
<name>A0A8S1J5Z1_9CHLO</name>
<dbReference type="GO" id="GO:0005524">
    <property type="term" value="F:ATP binding"/>
    <property type="evidence" value="ECO:0007669"/>
    <property type="project" value="InterPro"/>
</dbReference>
<sequence>MQRMQPQCNKFDIRIHSVSHDPTVIVQSTFGPVEVGSFTDEHGDTVPVAVKYGTGLFATRAPQEVVRIFRSELEILHKVPTHPHIVCCYGGRVDFKEGDHIDARDVYIVQELMHNTLEAIIHGDQFDGNIPCNLIIKLALDIASGLEHLQEYSVMHYNLNTANIYLDDSLRNAKISDFGASQVNVESCITDALGGKAGCLGSEVLRKFIAPEVLLSYITKRYMINEKSCVYSLGVVLWEMLQGKLDDQAMEQLGSAESSGVQGFSITRPCPECLVQLVHDCVSMDVSTRPAVHEVRKKLQDMTFLAQWIVDKVEVDFSDGPPGVTQVGSVGVTRVTKAATLTDSVDDEFQEDVRGLNYDIRIHPVSNTPTIIRQDTFGTVELGSFTDEQGEIVQVAVRYFTDLFNTKTAREVAEICRSELKISQRLPMHPNIVCCYGGRVDFKEDKCIGDRDVYIVEELMRSSLREMIYGDLFDGKIPIKLILKFALDIASGLEHLHKCSVIHYDLKPANILVGNKLEVAKISDFGISKVKTGSYITGSMHGTFGYMAPEVMVSNFINVDINEKIDIYGLGVIIWEMIEAKPPYDLLDNGSGSTGKSSAIEERFTISRPCPEPLKQLVFDCVSLSSDDRPTAQEARQWLQEMSDTHT</sequence>
<dbReference type="GO" id="GO:0004674">
    <property type="term" value="F:protein serine/threonine kinase activity"/>
    <property type="evidence" value="ECO:0007669"/>
    <property type="project" value="TreeGrafter"/>
</dbReference>
<evidence type="ECO:0000313" key="2">
    <source>
        <dbReference type="EMBL" id="CAD7702606.1"/>
    </source>
</evidence>
<dbReference type="InterPro" id="IPR011009">
    <property type="entry name" value="Kinase-like_dom_sf"/>
</dbReference>
<organism evidence="2 3">
    <name type="scientific">Ostreobium quekettii</name>
    <dbReference type="NCBI Taxonomy" id="121088"/>
    <lineage>
        <taxon>Eukaryota</taxon>
        <taxon>Viridiplantae</taxon>
        <taxon>Chlorophyta</taxon>
        <taxon>core chlorophytes</taxon>
        <taxon>Ulvophyceae</taxon>
        <taxon>TCBD clade</taxon>
        <taxon>Bryopsidales</taxon>
        <taxon>Ostreobineae</taxon>
        <taxon>Ostreobiaceae</taxon>
        <taxon>Ostreobium</taxon>
    </lineage>
</organism>
<dbReference type="Pfam" id="PF07714">
    <property type="entry name" value="PK_Tyr_Ser-Thr"/>
    <property type="match status" value="1"/>
</dbReference>
<dbReference type="PANTHER" id="PTHR44329:SF214">
    <property type="entry name" value="PROTEIN KINASE DOMAIN-CONTAINING PROTEIN"/>
    <property type="match status" value="1"/>
</dbReference>
<protein>
    <recommendedName>
        <fullName evidence="1">Protein kinase domain-containing protein</fullName>
    </recommendedName>
</protein>
<feature type="domain" description="Protein kinase" evidence="1">
    <location>
        <begin position="19"/>
        <end position="305"/>
    </location>
</feature>
<comment type="caution">
    <text evidence="2">The sequence shown here is derived from an EMBL/GenBank/DDBJ whole genome shotgun (WGS) entry which is preliminary data.</text>
</comment>
<keyword evidence="3" id="KW-1185">Reference proteome</keyword>
<dbReference type="Gene3D" id="1.10.510.10">
    <property type="entry name" value="Transferase(Phosphotransferase) domain 1"/>
    <property type="match status" value="2"/>
</dbReference>
<gene>
    <name evidence="2" type="ORF">OSTQU699_LOCUS7963</name>
</gene>
<dbReference type="PANTHER" id="PTHR44329">
    <property type="entry name" value="SERINE/THREONINE-PROTEIN KINASE TNNI3K-RELATED"/>
    <property type="match status" value="1"/>
</dbReference>
<dbReference type="InterPro" id="IPR051681">
    <property type="entry name" value="Ser/Thr_Kinases-Pseudokinases"/>
</dbReference>
<evidence type="ECO:0000313" key="3">
    <source>
        <dbReference type="Proteomes" id="UP000708148"/>
    </source>
</evidence>
<dbReference type="Pfam" id="PF00069">
    <property type="entry name" value="Pkinase"/>
    <property type="match status" value="1"/>
</dbReference>
<proteinExistence type="predicted"/>
<dbReference type="Proteomes" id="UP000708148">
    <property type="component" value="Unassembled WGS sequence"/>
</dbReference>
<dbReference type="InterPro" id="IPR000719">
    <property type="entry name" value="Prot_kinase_dom"/>
</dbReference>
<dbReference type="InterPro" id="IPR001245">
    <property type="entry name" value="Ser-Thr/Tyr_kinase_cat_dom"/>
</dbReference>
<dbReference type="OrthoDB" id="547759at2759"/>
<dbReference type="AlphaFoldDB" id="A0A8S1J5Z1"/>
<dbReference type="InterPro" id="IPR008271">
    <property type="entry name" value="Ser/Thr_kinase_AS"/>
</dbReference>
<dbReference type="EMBL" id="CAJHUC010001889">
    <property type="protein sequence ID" value="CAD7702606.1"/>
    <property type="molecule type" value="Genomic_DNA"/>
</dbReference>